<evidence type="ECO:0000313" key="6">
    <source>
        <dbReference type="Proteomes" id="UP001152797"/>
    </source>
</evidence>
<dbReference type="Pfam" id="PF00400">
    <property type="entry name" value="WD40"/>
    <property type="match status" value="2"/>
</dbReference>
<dbReference type="EMBL" id="CAMXCT010001288">
    <property type="protein sequence ID" value="CAI3988653.1"/>
    <property type="molecule type" value="Genomic_DNA"/>
</dbReference>
<feature type="repeat" description="WD" evidence="3">
    <location>
        <begin position="324"/>
        <end position="365"/>
    </location>
</feature>
<comment type="caution">
    <text evidence="4">The sequence shown here is derived from an EMBL/GenBank/DDBJ whole genome shotgun (WGS) entry which is preliminary data.</text>
</comment>
<dbReference type="EMBL" id="CAMXCT020001288">
    <property type="protein sequence ID" value="CAL1142028.1"/>
    <property type="molecule type" value="Genomic_DNA"/>
</dbReference>
<dbReference type="Gene3D" id="2.130.10.10">
    <property type="entry name" value="YVTN repeat-like/Quinoprotein amine dehydrogenase"/>
    <property type="match status" value="1"/>
</dbReference>
<protein>
    <submittedName>
        <fullName evidence="5">Katanin p80 WD40 repeat-containing subunit B1 homolog KTN80.3</fullName>
    </submittedName>
</protein>
<dbReference type="PANTHER" id="PTHR44019">
    <property type="entry name" value="WD REPEAT-CONTAINING PROTEIN 55"/>
    <property type="match status" value="1"/>
</dbReference>
<dbReference type="InterPro" id="IPR001680">
    <property type="entry name" value="WD40_rpt"/>
</dbReference>
<dbReference type="InterPro" id="IPR050505">
    <property type="entry name" value="WDR55/POC1"/>
</dbReference>
<dbReference type="InterPro" id="IPR036322">
    <property type="entry name" value="WD40_repeat_dom_sf"/>
</dbReference>
<keyword evidence="6" id="KW-1185">Reference proteome</keyword>
<evidence type="ECO:0000313" key="4">
    <source>
        <dbReference type="EMBL" id="CAI3988653.1"/>
    </source>
</evidence>
<sequence>MPPSDSATPPVVLIQEEIDEWHQKLKWQKELNEQTEHRLQREGIFWHDKRLDGLSDDDRMWEIIKMSFRQVAQVLASVGLVHFFEYFLQRGILGAKHLRLLTLKYVETKMPEIRDAEDRRLIVEAAAECMQDEEMRFFEARYGDIDRLILDSQHARRFLSEKLLHEQWMIDQYDLTAPLHAETNSFFTKWTVPRADFASFDQYEDWVAASSCDGMLFLWPIIEGDRTPPVVRCKSLHSAPCVDFVMDWNRMEAVTCGLDNKVNLYNLKENEVVSTFRDGRDGNDAQVFLCVDAQLEGAGLAALGTNFGKVKVLDLQRMQLVTSLLGHSDHCRALSVDWERRLLVSCSWDSYVHLYDLRSSKLVQRFEGHNGNCVALEVDWQHMVAASSAAEYRFILWDLEERKLIQRYDSPGHNVNCLSLNTEEGTLATGSDDGLVKLWNLAADEASDCDSRDSRDSWQNAWERSIDCKHHMTLAMDVDWSRKKLVTASWDYNVDMWDLQTGDHLHHFFKPRRCMTQVRMKKACDAP</sequence>
<keyword evidence="1 3" id="KW-0853">WD repeat</keyword>
<gene>
    <name evidence="4" type="ORF">C1SCF055_LOCUS15791</name>
</gene>
<dbReference type="InterPro" id="IPR019775">
    <property type="entry name" value="WD40_repeat_CS"/>
</dbReference>
<accession>A0A9P1FU85</accession>
<dbReference type="PANTHER" id="PTHR44019:SF8">
    <property type="entry name" value="POC1 CENTRIOLAR PROTEIN HOMOLOG"/>
    <property type="match status" value="1"/>
</dbReference>
<evidence type="ECO:0000256" key="2">
    <source>
        <dbReference type="ARBA" id="ARBA00022737"/>
    </source>
</evidence>
<keyword evidence="2" id="KW-0677">Repeat</keyword>
<dbReference type="Proteomes" id="UP001152797">
    <property type="component" value="Unassembled WGS sequence"/>
</dbReference>
<reference evidence="4" key="1">
    <citation type="submission" date="2022-10" db="EMBL/GenBank/DDBJ databases">
        <authorList>
            <person name="Chen Y."/>
            <person name="Dougan E. K."/>
            <person name="Chan C."/>
            <person name="Rhodes N."/>
            <person name="Thang M."/>
        </authorList>
    </citation>
    <scope>NUCLEOTIDE SEQUENCE</scope>
</reference>
<dbReference type="OrthoDB" id="440168at2759"/>
<evidence type="ECO:0000313" key="5">
    <source>
        <dbReference type="EMBL" id="CAL4775965.1"/>
    </source>
</evidence>
<evidence type="ECO:0000256" key="1">
    <source>
        <dbReference type="ARBA" id="ARBA00022574"/>
    </source>
</evidence>
<dbReference type="PROSITE" id="PS00678">
    <property type="entry name" value="WD_REPEATS_1"/>
    <property type="match status" value="1"/>
</dbReference>
<reference evidence="5 6" key="2">
    <citation type="submission" date="2024-05" db="EMBL/GenBank/DDBJ databases">
        <authorList>
            <person name="Chen Y."/>
            <person name="Shah S."/>
            <person name="Dougan E. K."/>
            <person name="Thang M."/>
            <person name="Chan C."/>
        </authorList>
    </citation>
    <scope>NUCLEOTIDE SEQUENCE [LARGE SCALE GENOMIC DNA]</scope>
</reference>
<organism evidence="4">
    <name type="scientific">Cladocopium goreaui</name>
    <dbReference type="NCBI Taxonomy" id="2562237"/>
    <lineage>
        <taxon>Eukaryota</taxon>
        <taxon>Sar</taxon>
        <taxon>Alveolata</taxon>
        <taxon>Dinophyceae</taxon>
        <taxon>Suessiales</taxon>
        <taxon>Symbiodiniaceae</taxon>
        <taxon>Cladocopium</taxon>
    </lineage>
</organism>
<dbReference type="PROSITE" id="PS50294">
    <property type="entry name" value="WD_REPEATS_REGION"/>
    <property type="match status" value="1"/>
</dbReference>
<dbReference type="AlphaFoldDB" id="A0A9P1FU85"/>
<evidence type="ECO:0000256" key="3">
    <source>
        <dbReference type="PROSITE-ProRule" id="PRU00221"/>
    </source>
</evidence>
<feature type="repeat" description="WD" evidence="3">
    <location>
        <begin position="485"/>
        <end position="507"/>
    </location>
</feature>
<proteinExistence type="predicted"/>
<dbReference type="EMBL" id="CAMXCT030001288">
    <property type="protein sequence ID" value="CAL4775965.1"/>
    <property type="molecule type" value="Genomic_DNA"/>
</dbReference>
<name>A0A9P1FU85_9DINO</name>
<feature type="repeat" description="WD" evidence="3">
    <location>
        <begin position="408"/>
        <end position="449"/>
    </location>
</feature>
<dbReference type="InterPro" id="IPR015943">
    <property type="entry name" value="WD40/YVTN_repeat-like_dom_sf"/>
</dbReference>
<dbReference type="PROSITE" id="PS50082">
    <property type="entry name" value="WD_REPEATS_2"/>
    <property type="match status" value="3"/>
</dbReference>
<dbReference type="SMART" id="SM00320">
    <property type="entry name" value="WD40"/>
    <property type="match status" value="6"/>
</dbReference>
<dbReference type="SUPFAM" id="SSF50978">
    <property type="entry name" value="WD40 repeat-like"/>
    <property type="match status" value="1"/>
</dbReference>